<feature type="compositionally biased region" description="Low complexity" evidence="4">
    <location>
        <begin position="232"/>
        <end position="260"/>
    </location>
</feature>
<organism evidence="6 7">
    <name type="scientific">Nissabacter archeti</name>
    <dbReference type="NCBI Taxonomy" id="1917880"/>
    <lineage>
        <taxon>Bacteria</taxon>
        <taxon>Pseudomonadati</taxon>
        <taxon>Pseudomonadota</taxon>
        <taxon>Gammaproteobacteria</taxon>
        <taxon>Enterobacterales</taxon>
        <taxon>Yersiniaceae</taxon>
        <taxon>Nissabacter</taxon>
    </lineage>
</organism>
<evidence type="ECO:0000256" key="4">
    <source>
        <dbReference type="SAM" id="MobiDB-lite"/>
    </source>
</evidence>
<evidence type="ECO:0000256" key="2">
    <source>
        <dbReference type="ARBA" id="ARBA00009149"/>
    </source>
</evidence>
<name>A0ABS5JBV1_9GAMM</name>
<dbReference type="InterPro" id="IPR038610">
    <property type="entry name" value="FliK-like_C_sf"/>
</dbReference>
<dbReference type="Gene3D" id="3.30.750.140">
    <property type="match status" value="1"/>
</dbReference>
<evidence type="ECO:0000256" key="1">
    <source>
        <dbReference type="ARBA" id="ARBA00003944"/>
    </source>
</evidence>
<reference evidence="7" key="1">
    <citation type="submission" date="2023-07" db="EMBL/GenBank/DDBJ databases">
        <title>Genome-inferred correspondence between phylogeny and metabolic traits in the wild Drosophila gut microbiome.</title>
        <authorList>
            <person name="Bueno E."/>
            <person name="Blow F."/>
            <person name="Douglas A.E."/>
        </authorList>
    </citation>
    <scope>NUCLEOTIDE SEQUENCE [LARGE SCALE GENOMIC DNA]</scope>
    <source>
        <strain evidence="7">JGM97</strain>
    </source>
</reference>
<protein>
    <submittedName>
        <fullName evidence="6">Flagellar hook-length control protein FliK</fullName>
    </submittedName>
</protein>
<dbReference type="CDD" id="cd17470">
    <property type="entry name" value="T3SS_Flik_C"/>
    <property type="match status" value="1"/>
</dbReference>
<proteinExistence type="inferred from homology"/>
<feature type="domain" description="Flagellar hook-length control protein-like C-terminal" evidence="5">
    <location>
        <begin position="157"/>
        <end position="239"/>
    </location>
</feature>
<dbReference type="PANTHER" id="PTHR37533">
    <property type="entry name" value="FLAGELLAR HOOK-LENGTH CONTROL PROTEIN"/>
    <property type="match status" value="1"/>
</dbReference>
<feature type="region of interest" description="Disordered" evidence="4">
    <location>
        <begin position="230"/>
        <end position="260"/>
    </location>
</feature>
<dbReference type="PRINTS" id="PR01007">
    <property type="entry name" value="FLGHOOKFLIK"/>
</dbReference>
<accession>A0ABS5JBV1</accession>
<keyword evidence="6" id="KW-0282">Flagellum</keyword>
<sequence>MLGLPAPLMAPAQATASGSGTQAAAEAETARTAAAVLGGASALTAAPATPATASASPAAAHAAHAGTDNTAAAAAPAVAPAESLESAAMLLSAAQPQKDLPAATADSAPQPVVQAAALPPAAHTNAAPAATALPVTAAAPQITSPLATPEWQQALGQQVLMFTRHGQQSAELRLHPEDLGALQISLKIDNDQAQLHFVSAHQQVRAAVEAAMPHLRTALAESGINLGQSSVGSDAGGWQQAQQQSAQQQGGRSAPNSWDAADPLAAAEPLAVPASLVSRLQGSSGVDIFA</sequence>
<gene>
    <name evidence="6" type="ORF">JK232_00865</name>
</gene>
<comment type="function">
    <text evidence="1">Controls the length of the flagellar hook.</text>
</comment>
<keyword evidence="6" id="KW-0969">Cilium</keyword>
<keyword evidence="7" id="KW-1185">Reference proteome</keyword>
<dbReference type="InterPro" id="IPR052563">
    <property type="entry name" value="FliK"/>
</dbReference>
<dbReference type="InterPro" id="IPR001635">
    <property type="entry name" value="Flag_hook_Flik"/>
</dbReference>
<dbReference type="PANTHER" id="PTHR37533:SF2">
    <property type="entry name" value="FLAGELLAR HOOK-LENGTH CONTROL PROTEIN"/>
    <property type="match status" value="1"/>
</dbReference>
<evidence type="ECO:0000313" key="6">
    <source>
        <dbReference type="EMBL" id="MBS0967434.1"/>
    </source>
</evidence>
<evidence type="ECO:0000256" key="3">
    <source>
        <dbReference type="ARBA" id="ARBA00022795"/>
    </source>
</evidence>
<dbReference type="InterPro" id="IPR021136">
    <property type="entry name" value="Flagellar_hook_control-like_C"/>
</dbReference>
<dbReference type="Proteomes" id="UP000680634">
    <property type="component" value="Unassembled WGS sequence"/>
</dbReference>
<keyword evidence="3" id="KW-1005">Bacterial flagellum biogenesis</keyword>
<dbReference type="Pfam" id="PF02120">
    <property type="entry name" value="Flg_hook"/>
    <property type="match status" value="1"/>
</dbReference>
<keyword evidence="6" id="KW-0966">Cell projection</keyword>
<dbReference type="EMBL" id="JAERKB010000001">
    <property type="protein sequence ID" value="MBS0967434.1"/>
    <property type="molecule type" value="Genomic_DNA"/>
</dbReference>
<comment type="caution">
    <text evidence="6">The sequence shown here is derived from an EMBL/GenBank/DDBJ whole genome shotgun (WGS) entry which is preliminary data.</text>
</comment>
<evidence type="ECO:0000313" key="7">
    <source>
        <dbReference type="Proteomes" id="UP000680634"/>
    </source>
</evidence>
<comment type="similarity">
    <text evidence="2">Belongs to the FliK family.</text>
</comment>
<evidence type="ECO:0000259" key="5">
    <source>
        <dbReference type="Pfam" id="PF02120"/>
    </source>
</evidence>